<dbReference type="RefSeq" id="WP_144231556.1">
    <property type="nucleotide sequence ID" value="NZ_CABHMU010000012.1"/>
</dbReference>
<feature type="domain" description="Tyr recombinase" evidence="5">
    <location>
        <begin position="172"/>
        <end position="366"/>
    </location>
</feature>
<dbReference type="Pfam" id="PF00589">
    <property type="entry name" value="Phage_integrase"/>
    <property type="match status" value="1"/>
</dbReference>
<dbReference type="GO" id="GO:0003677">
    <property type="term" value="F:DNA binding"/>
    <property type="evidence" value="ECO:0007669"/>
    <property type="project" value="UniProtKB-KW"/>
</dbReference>
<dbReference type="CDD" id="cd01189">
    <property type="entry name" value="INT_ICEBs1_C_like"/>
    <property type="match status" value="1"/>
</dbReference>
<keyword evidence="4" id="KW-0233">DNA recombination</keyword>
<dbReference type="InterPro" id="IPR050090">
    <property type="entry name" value="Tyrosine_recombinase_XerCD"/>
</dbReference>
<dbReference type="GO" id="GO:0015074">
    <property type="term" value="P:DNA integration"/>
    <property type="evidence" value="ECO:0007669"/>
    <property type="project" value="UniProtKB-KW"/>
</dbReference>
<dbReference type="Gene3D" id="1.10.443.10">
    <property type="entry name" value="Intergrase catalytic core"/>
    <property type="match status" value="1"/>
</dbReference>
<reference evidence="6" key="1">
    <citation type="submission" date="2021-03" db="EMBL/GenBank/DDBJ databases">
        <title>Whole genome sequence of Lactobacillus gasseri HL75.</title>
        <authorList>
            <person name="Kim J.-M."/>
            <person name="Chung S.H."/>
            <person name="Kim J.-S."/>
        </authorList>
    </citation>
    <scope>NUCLEOTIDE SEQUENCE</scope>
    <source>
        <strain evidence="6">HL75</strain>
    </source>
</reference>
<comment type="similarity">
    <text evidence="1">Belongs to the 'phage' integrase family.</text>
</comment>
<dbReference type="SUPFAM" id="SSF56349">
    <property type="entry name" value="DNA breaking-rejoining enzymes"/>
    <property type="match status" value="1"/>
</dbReference>
<dbReference type="EMBL" id="CP071801">
    <property type="protein sequence ID" value="QTD66306.1"/>
    <property type="molecule type" value="Genomic_DNA"/>
</dbReference>
<keyword evidence="3" id="KW-0238">DNA-binding</keyword>
<dbReference type="InterPro" id="IPR011010">
    <property type="entry name" value="DNA_brk_join_enz"/>
</dbReference>
<sequence length="372" mass="42343">MAQVYKRGKTWTVRFTKRYSVYDPETQKQISKLKQKSKGGFRTKAEATQYGIKLEAESLSGVDVTKNPEFASYFENWVNTVRKVGSRPATQRRYEVYIGHVKKYFGSNKIKDITRSAYQAIITDFGKNHAPISTRFFNAIVRSCVEYAIDDGLLNRNFTKNIKVAGNAKKQKEVMYLNNQEIKALVNCIIDGLNPRYPSRYMILTGLFTGARIGEVSALKWTDIDFKNNTININKALDQATHKLGATKNESSIRKIPINSSLLNTLKQLKINQQEFVFGLKATSMPPTNTAVNKALRSLLKKANIDKPSYHFHSLRHTHVGYLIYKGMDIYAISKRLGHSSLTVTLDTYANLLDEYKNSQNKKIVELLGQLF</sequence>
<proteinExistence type="inferred from homology"/>
<dbReference type="InterPro" id="IPR004107">
    <property type="entry name" value="Integrase_SAM-like_N"/>
</dbReference>
<keyword evidence="2" id="KW-0229">DNA integration</keyword>
<dbReference type="PROSITE" id="PS51898">
    <property type="entry name" value="TYR_RECOMBINASE"/>
    <property type="match status" value="1"/>
</dbReference>
<dbReference type="InterPro" id="IPR010998">
    <property type="entry name" value="Integrase_recombinase_N"/>
</dbReference>
<evidence type="ECO:0000313" key="6">
    <source>
        <dbReference type="EMBL" id="QTD66306.1"/>
    </source>
</evidence>
<dbReference type="PANTHER" id="PTHR30349">
    <property type="entry name" value="PHAGE INTEGRASE-RELATED"/>
    <property type="match status" value="1"/>
</dbReference>
<evidence type="ECO:0000256" key="4">
    <source>
        <dbReference type="ARBA" id="ARBA00023172"/>
    </source>
</evidence>
<organism evidence="6 7">
    <name type="scientific">Lactobacillus gasseri</name>
    <dbReference type="NCBI Taxonomy" id="1596"/>
    <lineage>
        <taxon>Bacteria</taxon>
        <taxon>Bacillati</taxon>
        <taxon>Bacillota</taxon>
        <taxon>Bacilli</taxon>
        <taxon>Lactobacillales</taxon>
        <taxon>Lactobacillaceae</taxon>
        <taxon>Lactobacillus</taxon>
    </lineage>
</organism>
<dbReference type="InterPro" id="IPR002104">
    <property type="entry name" value="Integrase_catalytic"/>
</dbReference>
<dbReference type="Pfam" id="PF14659">
    <property type="entry name" value="Phage_int_SAM_3"/>
    <property type="match status" value="1"/>
</dbReference>
<gene>
    <name evidence="6" type="ORF">J3E67_000634</name>
</gene>
<name>A0A8A4UWB8_LACGS</name>
<dbReference type="InterPro" id="IPR013762">
    <property type="entry name" value="Integrase-like_cat_sf"/>
</dbReference>
<evidence type="ECO:0000256" key="2">
    <source>
        <dbReference type="ARBA" id="ARBA00022908"/>
    </source>
</evidence>
<dbReference type="Gene3D" id="1.10.150.130">
    <property type="match status" value="1"/>
</dbReference>
<evidence type="ECO:0000256" key="1">
    <source>
        <dbReference type="ARBA" id="ARBA00008857"/>
    </source>
</evidence>
<dbReference type="Proteomes" id="UP000663932">
    <property type="component" value="Chromosome"/>
</dbReference>
<dbReference type="GO" id="GO:0006310">
    <property type="term" value="P:DNA recombination"/>
    <property type="evidence" value="ECO:0007669"/>
    <property type="project" value="UniProtKB-KW"/>
</dbReference>
<evidence type="ECO:0000256" key="3">
    <source>
        <dbReference type="ARBA" id="ARBA00023125"/>
    </source>
</evidence>
<accession>A0A8A4UWB8</accession>
<dbReference type="AlphaFoldDB" id="A0A8A4UWB8"/>
<evidence type="ECO:0000313" key="7">
    <source>
        <dbReference type="Proteomes" id="UP000663932"/>
    </source>
</evidence>
<protein>
    <submittedName>
        <fullName evidence="6">Site-specific integrase</fullName>
    </submittedName>
</protein>
<evidence type="ECO:0000259" key="5">
    <source>
        <dbReference type="PROSITE" id="PS51898"/>
    </source>
</evidence>
<dbReference type="PANTHER" id="PTHR30349:SF64">
    <property type="entry name" value="PROPHAGE INTEGRASE INTD-RELATED"/>
    <property type="match status" value="1"/>
</dbReference>